<evidence type="ECO:0000313" key="1">
    <source>
        <dbReference type="EMBL" id="OJH38154.1"/>
    </source>
</evidence>
<dbReference type="AlphaFoldDB" id="A0A1L9B7C0"/>
<accession>A0A1L9B7C0</accession>
<sequence length="147" mass="16885">MPLYLTNEVSLQLPDELIDKTINIFSLSDDSPSEFSLVIARDQLQAGERLGNLADKQLRQLSSRLQDFKLLRRDDVMIDHHPALSADYQWHSQNGLLHQRQITLLTNEQTKNGRVVITITATFKSTPLPYWEEKFTAILKGLQLRKA</sequence>
<proteinExistence type="predicted"/>
<dbReference type="STRING" id="83449.BON30_23670"/>
<dbReference type="EMBL" id="MPIN01000006">
    <property type="protein sequence ID" value="OJH38154.1"/>
    <property type="molecule type" value="Genomic_DNA"/>
</dbReference>
<dbReference type="SUPFAM" id="SSF55724">
    <property type="entry name" value="Mog1p/PsbP-like"/>
    <property type="match status" value="1"/>
</dbReference>
<dbReference type="Pfam" id="PF08786">
    <property type="entry name" value="DcrB"/>
    <property type="match status" value="1"/>
</dbReference>
<name>A0A1L9B7C0_9BACT</name>
<dbReference type="InterPro" id="IPR014894">
    <property type="entry name" value="DcrB/EagT6"/>
</dbReference>
<dbReference type="Gene3D" id="3.40.1000.10">
    <property type="entry name" value="Mog1/PsbP, alpha/beta/alpha sandwich"/>
    <property type="match status" value="1"/>
</dbReference>
<keyword evidence="2" id="KW-1185">Reference proteome</keyword>
<comment type="caution">
    <text evidence="1">The sequence shown here is derived from an EMBL/GenBank/DDBJ whole genome shotgun (WGS) entry which is preliminary data.</text>
</comment>
<evidence type="ECO:0008006" key="3">
    <source>
        <dbReference type="Google" id="ProtNLM"/>
    </source>
</evidence>
<gene>
    <name evidence="1" type="ORF">BON30_23670</name>
</gene>
<reference evidence="2" key="1">
    <citation type="submission" date="2016-11" db="EMBL/GenBank/DDBJ databases">
        <authorList>
            <person name="Shukria A."/>
            <person name="Stevens D.C."/>
        </authorList>
    </citation>
    <scope>NUCLEOTIDE SEQUENCE [LARGE SCALE GENOMIC DNA]</scope>
    <source>
        <strain evidence="2">Cbfe23</strain>
    </source>
</reference>
<reference evidence="1 2" key="2">
    <citation type="submission" date="2016-12" db="EMBL/GenBank/DDBJ databases">
        <title>Draft Genome Sequence of Cystobacter ferrugineus Strain Cbfe23.</title>
        <authorList>
            <person name="Akbar S."/>
            <person name="Dowd S.E."/>
            <person name="Stevens D.C."/>
        </authorList>
    </citation>
    <scope>NUCLEOTIDE SEQUENCE [LARGE SCALE GENOMIC DNA]</scope>
    <source>
        <strain evidence="1 2">Cbfe23</strain>
    </source>
</reference>
<evidence type="ECO:0000313" key="2">
    <source>
        <dbReference type="Proteomes" id="UP000182229"/>
    </source>
</evidence>
<dbReference type="RefSeq" id="WP_071900660.1">
    <property type="nucleotide sequence ID" value="NZ_MPIN01000006.1"/>
</dbReference>
<dbReference type="Proteomes" id="UP000182229">
    <property type="component" value="Unassembled WGS sequence"/>
</dbReference>
<protein>
    <recommendedName>
        <fullName evidence="3">DUF1795 domain-containing protein</fullName>
    </recommendedName>
</protein>
<organism evidence="1 2">
    <name type="scientific">Cystobacter ferrugineus</name>
    <dbReference type="NCBI Taxonomy" id="83449"/>
    <lineage>
        <taxon>Bacteria</taxon>
        <taxon>Pseudomonadati</taxon>
        <taxon>Myxococcota</taxon>
        <taxon>Myxococcia</taxon>
        <taxon>Myxococcales</taxon>
        <taxon>Cystobacterineae</taxon>
        <taxon>Archangiaceae</taxon>
        <taxon>Cystobacter</taxon>
    </lineage>
</organism>
<dbReference type="InterPro" id="IPR016123">
    <property type="entry name" value="Mog1/PsbP_a/b/a-sand"/>
</dbReference>
<dbReference type="OrthoDB" id="7567255at2"/>